<dbReference type="SUPFAM" id="SSF48726">
    <property type="entry name" value="Immunoglobulin"/>
    <property type="match status" value="1"/>
</dbReference>
<dbReference type="GO" id="GO:0009897">
    <property type="term" value="C:external side of plasma membrane"/>
    <property type="evidence" value="ECO:0007669"/>
    <property type="project" value="TreeGrafter"/>
</dbReference>
<evidence type="ECO:0000256" key="4">
    <source>
        <dbReference type="ARBA" id="ARBA00022729"/>
    </source>
</evidence>
<dbReference type="PANTHER" id="PTHR10441:SF2">
    <property type="entry name" value="T-CELL SURFACE GLYCOPROTEIN CD8 ALPHA CHAIN"/>
    <property type="match status" value="1"/>
</dbReference>
<sequence length="181" mass="20311">GSTAGPQQAGQRLELECVPDRRDAGVFWIRQDKEEALHFIAYISYMSKATFEGNQRTSSRFEVKRAMSSYQLVVRAFQPHDEGTYFCLVNSNQVLYFSTGLPAFFPVTTTTAPPTTQHGTTTQDSCLRTTDPGTSREELNFFCDLLIWVPLAGASLLLAIALTLTLALCQQTRSRRCRCKR</sequence>
<dbReference type="Proteomes" id="UP000053875">
    <property type="component" value="Unassembled WGS sequence"/>
</dbReference>
<dbReference type="GO" id="GO:0007166">
    <property type="term" value="P:cell surface receptor signaling pathway"/>
    <property type="evidence" value="ECO:0007669"/>
    <property type="project" value="TreeGrafter"/>
</dbReference>
<dbReference type="InterPro" id="IPR015468">
    <property type="entry name" value="CD8_asu"/>
</dbReference>
<protein>
    <submittedName>
        <fullName evidence="16">T-cell surface glycoprotein CD8 alpha chain</fullName>
    </submittedName>
</protein>
<evidence type="ECO:0000259" key="15">
    <source>
        <dbReference type="PROSITE" id="PS50835"/>
    </source>
</evidence>
<dbReference type="GO" id="GO:0045065">
    <property type="term" value="P:cytotoxic T cell differentiation"/>
    <property type="evidence" value="ECO:0007669"/>
    <property type="project" value="TreeGrafter"/>
</dbReference>
<keyword evidence="13" id="KW-0393">Immunoglobulin domain</keyword>
<dbReference type="PANTHER" id="PTHR10441">
    <property type="entry name" value="CD8 ALPHA CHAIN"/>
    <property type="match status" value="1"/>
</dbReference>
<dbReference type="FunFam" id="2.60.40.10:FF:001514">
    <property type="entry name" value="CD8 alpha chain"/>
    <property type="match status" value="1"/>
</dbReference>
<keyword evidence="11" id="KW-0325">Glycoprotein</keyword>
<accession>A0A093G5H3</accession>
<evidence type="ECO:0000256" key="10">
    <source>
        <dbReference type="ARBA" id="ARBA00023157"/>
    </source>
</evidence>
<dbReference type="EMBL" id="KL214833">
    <property type="protein sequence ID" value="KFV62034.1"/>
    <property type="molecule type" value="Genomic_DNA"/>
</dbReference>
<comment type="subcellular location">
    <subcellularLocation>
        <location evidence="1">Cell membrane</location>
        <topology evidence="1">Single-pass type I membrane protein</topology>
    </subcellularLocation>
</comment>
<feature type="non-terminal residue" evidence="16">
    <location>
        <position position="181"/>
    </location>
</feature>
<evidence type="ECO:0000256" key="5">
    <source>
        <dbReference type="ARBA" id="ARBA00022859"/>
    </source>
</evidence>
<dbReference type="Gene3D" id="2.60.40.10">
    <property type="entry name" value="Immunoglobulins"/>
    <property type="match status" value="1"/>
</dbReference>
<organism evidence="16 17">
    <name type="scientific">Dryobates pubescens</name>
    <name type="common">Downy woodpecker</name>
    <name type="synonym">Picoides pubescens</name>
    <dbReference type="NCBI Taxonomy" id="118200"/>
    <lineage>
        <taxon>Eukaryota</taxon>
        <taxon>Metazoa</taxon>
        <taxon>Chordata</taxon>
        <taxon>Craniata</taxon>
        <taxon>Vertebrata</taxon>
        <taxon>Euteleostomi</taxon>
        <taxon>Archelosauria</taxon>
        <taxon>Archosauria</taxon>
        <taxon>Dinosauria</taxon>
        <taxon>Saurischia</taxon>
        <taxon>Theropoda</taxon>
        <taxon>Coelurosauria</taxon>
        <taxon>Aves</taxon>
        <taxon>Neognathae</taxon>
        <taxon>Neoaves</taxon>
        <taxon>Telluraves</taxon>
        <taxon>Coraciimorphae</taxon>
        <taxon>Piciformes</taxon>
        <taxon>Picidae</taxon>
        <taxon>Dryobates</taxon>
    </lineage>
</organism>
<keyword evidence="4" id="KW-0732">Signal</keyword>
<evidence type="ECO:0000256" key="7">
    <source>
        <dbReference type="ARBA" id="ARBA00023130"/>
    </source>
</evidence>
<keyword evidence="2" id="KW-1003">Cell membrane</keyword>
<evidence type="ECO:0000256" key="12">
    <source>
        <dbReference type="ARBA" id="ARBA00023288"/>
    </source>
</evidence>
<keyword evidence="6 14" id="KW-1133">Transmembrane helix</keyword>
<evidence type="ECO:0000256" key="8">
    <source>
        <dbReference type="ARBA" id="ARBA00023136"/>
    </source>
</evidence>
<feature type="domain" description="Ig-like" evidence="15">
    <location>
        <begin position="1"/>
        <end position="98"/>
    </location>
</feature>
<evidence type="ECO:0000256" key="1">
    <source>
        <dbReference type="ARBA" id="ARBA00004251"/>
    </source>
</evidence>
<dbReference type="Pfam" id="PF07686">
    <property type="entry name" value="V-set"/>
    <property type="match status" value="1"/>
</dbReference>
<feature type="transmembrane region" description="Helical" evidence="14">
    <location>
        <begin position="145"/>
        <end position="168"/>
    </location>
</feature>
<dbReference type="GO" id="GO:0002456">
    <property type="term" value="P:T cell mediated immunity"/>
    <property type="evidence" value="ECO:0007669"/>
    <property type="project" value="TreeGrafter"/>
</dbReference>
<gene>
    <name evidence="16" type="ORF">N307_11836</name>
</gene>
<feature type="non-terminal residue" evidence="16">
    <location>
        <position position="1"/>
    </location>
</feature>
<keyword evidence="5" id="KW-0391">Immunity</keyword>
<keyword evidence="9" id="KW-0564">Palmitate</keyword>
<dbReference type="InterPro" id="IPR007110">
    <property type="entry name" value="Ig-like_dom"/>
</dbReference>
<evidence type="ECO:0000256" key="9">
    <source>
        <dbReference type="ARBA" id="ARBA00023139"/>
    </source>
</evidence>
<evidence type="ECO:0000256" key="14">
    <source>
        <dbReference type="SAM" id="Phobius"/>
    </source>
</evidence>
<evidence type="ECO:0000313" key="16">
    <source>
        <dbReference type="EMBL" id="KFV62034.1"/>
    </source>
</evidence>
<name>A0A093G5H3_DRYPU</name>
<keyword evidence="7" id="KW-1064">Adaptive immunity</keyword>
<dbReference type="InterPro" id="IPR013783">
    <property type="entry name" value="Ig-like_fold"/>
</dbReference>
<keyword evidence="17" id="KW-1185">Reference proteome</keyword>
<dbReference type="PROSITE" id="PS50835">
    <property type="entry name" value="IG_LIKE"/>
    <property type="match status" value="1"/>
</dbReference>
<evidence type="ECO:0000256" key="6">
    <source>
        <dbReference type="ARBA" id="ARBA00022989"/>
    </source>
</evidence>
<proteinExistence type="predicted"/>
<dbReference type="AlphaFoldDB" id="A0A093G5H3"/>
<evidence type="ECO:0000256" key="3">
    <source>
        <dbReference type="ARBA" id="ARBA00022692"/>
    </source>
</evidence>
<dbReference type="InterPro" id="IPR013106">
    <property type="entry name" value="Ig_V-set"/>
</dbReference>
<dbReference type="SMART" id="SM00406">
    <property type="entry name" value="IGv"/>
    <property type="match status" value="1"/>
</dbReference>
<dbReference type="InterPro" id="IPR036179">
    <property type="entry name" value="Ig-like_dom_sf"/>
</dbReference>
<evidence type="ECO:0000256" key="2">
    <source>
        <dbReference type="ARBA" id="ARBA00022475"/>
    </source>
</evidence>
<reference evidence="16 17" key="1">
    <citation type="submission" date="2014-04" db="EMBL/GenBank/DDBJ databases">
        <title>Genome evolution of avian class.</title>
        <authorList>
            <person name="Zhang G."/>
            <person name="Li C."/>
        </authorList>
    </citation>
    <scope>NUCLEOTIDE SEQUENCE [LARGE SCALE GENOMIC DNA]</scope>
    <source>
        <strain evidence="16">BGI_N307</strain>
    </source>
</reference>
<keyword evidence="8 14" id="KW-0472">Membrane</keyword>
<dbReference type="STRING" id="118200.A0A093G5H3"/>
<evidence type="ECO:0000313" key="17">
    <source>
        <dbReference type="Proteomes" id="UP000053875"/>
    </source>
</evidence>
<keyword evidence="10" id="KW-1015">Disulfide bond</keyword>
<keyword evidence="3 14" id="KW-0812">Transmembrane</keyword>
<evidence type="ECO:0000256" key="11">
    <source>
        <dbReference type="ARBA" id="ARBA00023180"/>
    </source>
</evidence>
<keyword evidence="12" id="KW-0449">Lipoprotein</keyword>
<evidence type="ECO:0000256" key="13">
    <source>
        <dbReference type="ARBA" id="ARBA00023319"/>
    </source>
</evidence>